<protein>
    <recommendedName>
        <fullName evidence="3">DUF3450 domain-containing protein</fullName>
    </recommendedName>
</protein>
<evidence type="ECO:0008006" key="3">
    <source>
        <dbReference type="Google" id="ProtNLM"/>
    </source>
</evidence>
<organism evidence="1 2">
    <name type="scientific">Luteolibacter rhizosphaerae</name>
    <dbReference type="NCBI Taxonomy" id="2989719"/>
    <lineage>
        <taxon>Bacteria</taxon>
        <taxon>Pseudomonadati</taxon>
        <taxon>Verrucomicrobiota</taxon>
        <taxon>Verrucomicrobiia</taxon>
        <taxon>Verrucomicrobiales</taxon>
        <taxon>Verrucomicrobiaceae</taxon>
        <taxon>Luteolibacter</taxon>
    </lineage>
</organism>
<sequence>MSLPVLALAALPSCKRNTDARMDPQWWKLEADRVELVQEIKLQKLRLGEEDKVREYAALKSRVAKNDAALAELRGSAATLRSEVANLAAAASAERDNWIASVRASAVGKNFETFSGSGGRTYEDVTITRVTDVGIEFRHSQGSARLWATDLSPELHDDFGLDSSAALAALEQEKAAARAYESFIEERMVVVNADREKKQLAAAELETERITATAKARSEAYSARLAAKESSNPLRASARAVGSRGSTWYSGYSHRYSRYPRTYYYYNGGSSCSPYLGNHARAFAVSVSGGGCGYSPRVTPVYSPTANRTNFFR</sequence>
<name>A0ABT3GAA1_9BACT</name>
<proteinExistence type="predicted"/>
<reference evidence="1" key="1">
    <citation type="submission" date="2022-10" db="EMBL/GenBank/DDBJ databases">
        <title>Luteolibacter sp. GHJ8, whole genome shotgun sequencing project.</title>
        <authorList>
            <person name="Zhao G."/>
            <person name="Shen L."/>
        </authorList>
    </citation>
    <scope>NUCLEOTIDE SEQUENCE</scope>
    <source>
        <strain evidence="1">GHJ8</strain>
    </source>
</reference>
<gene>
    <name evidence="1" type="ORF">OJ996_24470</name>
</gene>
<evidence type="ECO:0000313" key="2">
    <source>
        <dbReference type="Proteomes" id="UP001165653"/>
    </source>
</evidence>
<comment type="caution">
    <text evidence="1">The sequence shown here is derived from an EMBL/GenBank/DDBJ whole genome shotgun (WGS) entry which is preliminary data.</text>
</comment>
<evidence type="ECO:0000313" key="1">
    <source>
        <dbReference type="EMBL" id="MCW1916765.1"/>
    </source>
</evidence>
<dbReference type="RefSeq" id="WP_264516361.1">
    <property type="nucleotide sequence ID" value="NZ_JAPDDR010000018.1"/>
</dbReference>
<keyword evidence="2" id="KW-1185">Reference proteome</keyword>
<dbReference type="Proteomes" id="UP001165653">
    <property type="component" value="Unassembled WGS sequence"/>
</dbReference>
<accession>A0ABT3GAA1</accession>
<dbReference type="EMBL" id="JAPDDR010000018">
    <property type="protein sequence ID" value="MCW1916765.1"/>
    <property type="molecule type" value="Genomic_DNA"/>
</dbReference>